<organism evidence="1">
    <name type="scientific">marine sediment metagenome</name>
    <dbReference type="NCBI Taxonomy" id="412755"/>
    <lineage>
        <taxon>unclassified sequences</taxon>
        <taxon>metagenomes</taxon>
        <taxon>ecological metagenomes</taxon>
    </lineage>
</organism>
<accession>X1DF77</accession>
<sequence>MLGKVKGSISIANIKIFSIPSQIAATMPKIDIIYPNLFILEDWSYFRATKIDALKRTNP</sequence>
<dbReference type="EMBL" id="BART01025697">
    <property type="protein sequence ID" value="GAH03724.1"/>
    <property type="molecule type" value="Genomic_DNA"/>
</dbReference>
<comment type="caution">
    <text evidence="1">The sequence shown here is derived from an EMBL/GenBank/DDBJ whole genome shotgun (WGS) entry which is preliminary data.</text>
</comment>
<name>X1DF77_9ZZZZ</name>
<proteinExistence type="predicted"/>
<reference evidence="1" key="1">
    <citation type="journal article" date="2014" name="Front. Microbiol.">
        <title>High frequency of phylogenetically diverse reductive dehalogenase-homologous genes in deep subseafloor sedimentary metagenomes.</title>
        <authorList>
            <person name="Kawai M."/>
            <person name="Futagami T."/>
            <person name="Toyoda A."/>
            <person name="Takaki Y."/>
            <person name="Nishi S."/>
            <person name="Hori S."/>
            <person name="Arai W."/>
            <person name="Tsubouchi T."/>
            <person name="Morono Y."/>
            <person name="Uchiyama I."/>
            <person name="Ito T."/>
            <person name="Fujiyama A."/>
            <person name="Inagaki F."/>
            <person name="Takami H."/>
        </authorList>
    </citation>
    <scope>NUCLEOTIDE SEQUENCE</scope>
    <source>
        <strain evidence="1">Expedition CK06-06</strain>
    </source>
</reference>
<evidence type="ECO:0000313" key="1">
    <source>
        <dbReference type="EMBL" id="GAH03724.1"/>
    </source>
</evidence>
<protein>
    <submittedName>
        <fullName evidence="1">Uncharacterized protein</fullName>
    </submittedName>
</protein>
<gene>
    <name evidence="1" type="ORF">S01H4_46062</name>
</gene>
<dbReference type="AlphaFoldDB" id="X1DF77"/>